<sequence>MPTRATSPEKDEWGKVCCLLHLPQLFSTCVAFFLVADMGIWRGVIGDWSMSIWCICFAVTLIISIAELCDLPSWFPFYWYNFPITYACYATLICLSASIIYPIAYVQFLPYGPYQDRAIAATAFSCIASVFYALDVAFTWNWYDLNDIICYVHTVPGLLKVLETFVAGDIFAFITSCSLYLHPVVPHTPWCGLVLTLFSILLYISTVILWPLCQFNEGFGGQSQQSNVVSCSDELA</sequence>
<protein>
    <submittedName>
        <fullName evidence="1">Uncharacterized protein</fullName>
    </submittedName>
</protein>
<dbReference type="EMBL" id="OX596100">
    <property type="protein sequence ID" value="CAI9696578.1"/>
    <property type="molecule type" value="Genomic_DNA"/>
</dbReference>
<name>A0ACB0E7H4_RANTA</name>
<reference evidence="1" key="1">
    <citation type="submission" date="2023-05" db="EMBL/GenBank/DDBJ databases">
        <authorList>
            <consortium name="ELIXIR-Norway"/>
        </authorList>
    </citation>
    <scope>NUCLEOTIDE SEQUENCE</scope>
</reference>
<gene>
    <name evidence="1" type="ORF">MRATA1EN3_LOCUS7791</name>
</gene>
<accession>A0ACB0E7H4</accession>
<evidence type="ECO:0000313" key="2">
    <source>
        <dbReference type="Proteomes" id="UP001162501"/>
    </source>
</evidence>
<proteinExistence type="predicted"/>
<organism evidence="1 2">
    <name type="scientific">Rangifer tarandus platyrhynchus</name>
    <name type="common">Svalbard reindeer</name>
    <dbReference type="NCBI Taxonomy" id="3082113"/>
    <lineage>
        <taxon>Eukaryota</taxon>
        <taxon>Metazoa</taxon>
        <taxon>Chordata</taxon>
        <taxon>Craniata</taxon>
        <taxon>Vertebrata</taxon>
        <taxon>Euteleostomi</taxon>
        <taxon>Mammalia</taxon>
        <taxon>Eutheria</taxon>
        <taxon>Laurasiatheria</taxon>
        <taxon>Artiodactyla</taxon>
        <taxon>Ruminantia</taxon>
        <taxon>Pecora</taxon>
        <taxon>Cervidae</taxon>
        <taxon>Odocoileinae</taxon>
        <taxon>Rangifer</taxon>
    </lineage>
</organism>
<evidence type="ECO:0000313" key="1">
    <source>
        <dbReference type="EMBL" id="CAI9696578.1"/>
    </source>
</evidence>
<dbReference type="Proteomes" id="UP001162501">
    <property type="component" value="Chromosome 16"/>
</dbReference>